<dbReference type="NCBIfam" id="TIGR02669">
    <property type="entry name" value="SpoIID_LytB"/>
    <property type="match status" value="1"/>
</dbReference>
<feature type="domain" description="Sporulation stage II protein D amidase enhancer LytB N-terminal" evidence="2">
    <location>
        <begin position="207"/>
        <end position="297"/>
    </location>
</feature>
<dbReference type="RefSeq" id="WP_277731191.1">
    <property type="nucleotide sequence ID" value="NZ_CP120733.1"/>
</dbReference>
<dbReference type="Proteomes" id="UP001222800">
    <property type="component" value="Chromosome"/>
</dbReference>
<keyword evidence="4" id="KW-1185">Reference proteome</keyword>
<reference evidence="3 4" key="1">
    <citation type="submission" date="2023-03" db="EMBL/GenBank/DDBJ databases">
        <title>Complete genome sequence of Tepidibacter sp. SWIR-1, isolated from a deep-sea hydrothermal vent.</title>
        <authorList>
            <person name="Li X."/>
        </authorList>
    </citation>
    <scope>NUCLEOTIDE SEQUENCE [LARGE SCALE GENOMIC DNA]</scope>
    <source>
        <strain evidence="3 4">SWIR-1</strain>
    </source>
</reference>
<dbReference type="PANTHER" id="PTHR30032:SF4">
    <property type="entry name" value="AMIDASE ENHANCER"/>
    <property type="match status" value="1"/>
</dbReference>
<dbReference type="PANTHER" id="PTHR30032">
    <property type="entry name" value="N-ACETYLMURAMOYL-L-ALANINE AMIDASE-RELATED"/>
    <property type="match status" value="1"/>
</dbReference>
<gene>
    <name evidence="3" type="ORF">P4S50_12835</name>
</gene>
<evidence type="ECO:0000313" key="3">
    <source>
        <dbReference type="EMBL" id="WFD09268.1"/>
    </source>
</evidence>
<dbReference type="EMBL" id="CP120733">
    <property type="protein sequence ID" value="WFD09268.1"/>
    <property type="molecule type" value="Genomic_DNA"/>
</dbReference>
<proteinExistence type="predicted"/>
<name>A0ABY8EEW5_9FIRM</name>
<protein>
    <submittedName>
        <fullName evidence="3">SpoIID/LytB domain-containing protein</fullName>
    </submittedName>
</protein>
<dbReference type="Pfam" id="PF08486">
    <property type="entry name" value="SpoIID"/>
    <property type="match status" value="1"/>
</dbReference>
<evidence type="ECO:0000313" key="4">
    <source>
        <dbReference type="Proteomes" id="UP001222800"/>
    </source>
</evidence>
<feature type="transmembrane region" description="Helical" evidence="1">
    <location>
        <begin position="7"/>
        <end position="27"/>
    </location>
</feature>
<dbReference type="InterPro" id="IPR013486">
    <property type="entry name" value="SpoIID/LytB"/>
</dbReference>
<sequence length="523" mass="58917">MWKYRSKFVNIVIVCFIFNLFVIDSFASVNVPEYLKIGLEYGSSALPKVDLSSDDGFDIGVLEDGSIEKFIEINENRLTAKNEESIYYIKIEQDYDDIQDALNIKQNLSDENIDSFVFYDGNFKVYIGSYLDQDDAQNYKDEISDDLSDFNLEVVSSDYNFVQIMDGDDIIFMYDSNEDVCISSKDGIMGIKGKKYRGSVLFKRSNNNNMTVINRVGLDEYLYGVVPREMSGGWPIEALKAQSIAARNYAIMNMGKYKKYGFDLTDDTFSQVYGGYGSEHPNSNRAVDGTRGQIMVYNGKIVDALYHSNSGGKTEDSENVWSNKVPYLRGVEDSYSLGYPNDNWTVSMTKEDIKNKLSKNKVDIGTITDVKIEELSENDRVIKIKFIGTDGEKEYTKDSTRTILGLKSNYYDIVKAQGSGGSEIFYIYSTDGNDERSDLSNVYAITSDGIKDISSNTNIYLIGNNETTQLNLGGAISDKYAINGHGWGHGLGMSQYGAKEMAKQGFSYEDILKHYYKGIEIQK</sequence>
<dbReference type="InterPro" id="IPR013693">
    <property type="entry name" value="SpoIID/LytB_N"/>
</dbReference>
<evidence type="ECO:0000259" key="2">
    <source>
        <dbReference type="Pfam" id="PF08486"/>
    </source>
</evidence>
<organism evidence="3 4">
    <name type="scientific">Tepidibacter hydrothermalis</name>
    <dbReference type="NCBI Taxonomy" id="3036126"/>
    <lineage>
        <taxon>Bacteria</taxon>
        <taxon>Bacillati</taxon>
        <taxon>Bacillota</taxon>
        <taxon>Clostridia</taxon>
        <taxon>Peptostreptococcales</taxon>
        <taxon>Peptostreptococcaceae</taxon>
        <taxon>Tepidibacter</taxon>
    </lineage>
</organism>
<keyword evidence="1" id="KW-0472">Membrane</keyword>
<keyword evidence="1" id="KW-1133">Transmembrane helix</keyword>
<keyword evidence="1" id="KW-0812">Transmembrane</keyword>
<evidence type="ECO:0000256" key="1">
    <source>
        <dbReference type="SAM" id="Phobius"/>
    </source>
</evidence>
<accession>A0ABY8EEW5</accession>
<dbReference type="InterPro" id="IPR051922">
    <property type="entry name" value="Bact_Sporulation_Assoc"/>
</dbReference>